<dbReference type="Pfam" id="PF13086">
    <property type="entry name" value="AAA_11"/>
    <property type="match status" value="1"/>
</dbReference>
<feature type="domain" description="DNA2/NAM7 helicase-like C-terminal" evidence="2">
    <location>
        <begin position="594"/>
        <end position="772"/>
    </location>
</feature>
<dbReference type="STRING" id="477690.SAMN05216474_0726"/>
<dbReference type="OrthoDB" id="9757917at2"/>
<dbReference type="Gene3D" id="3.40.50.300">
    <property type="entry name" value="P-loop containing nucleotide triphosphate hydrolases"/>
    <property type="match status" value="2"/>
</dbReference>
<evidence type="ECO:0000259" key="1">
    <source>
        <dbReference type="Pfam" id="PF13086"/>
    </source>
</evidence>
<accession>A0A1I6Y8W1</accession>
<protein>
    <submittedName>
        <fullName evidence="3">AAA domain-containing protein</fullName>
    </submittedName>
</protein>
<dbReference type="Proteomes" id="UP000236454">
    <property type="component" value="Unassembled WGS sequence"/>
</dbReference>
<evidence type="ECO:0000259" key="2">
    <source>
        <dbReference type="Pfam" id="PF13087"/>
    </source>
</evidence>
<dbReference type="CDD" id="cd18808">
    <property type="entry name" value="SF1_C_Upf1"/>
    <property type="match status" value="1"/>
</dbReference>
<evidence type="ECO:0000313" key="3">
    <source>
        <dbReference type="EMBL" id="SFT46830.1"/>
    </source>
</evidence>
<dbReference type="InterPro" id="IPR045055">
    <property type="entry name" value="DNA2/NAM7-like"/>
</dbReference>
<dbReference type="AlphaFoldDB" id="A0A1I6Y8W1"/>
<dbReference type="GO" id="GO:0004386">
    <property type="term" value="F:helicase activity"/>
    <property type="evidence" value="ECO:0007669"/>
    <property type="project" value="InterPro"/>
</dbReference>
<name>A0A1I6Y8W1_9FLAO</name>
<dbReference type="PANTHER" id="PTHR10887">
    <property type="entry name" value="DNA2/NAM7 HELICASE FAMILY"/>
    <property type="match status" value="1"/>
</dbReference>
<dbReference type="InterPro" id="IPR041679">
    <property type="entry name" value="DNA2/NAM7-like_C"/>
</dbReference>
<keyword evidence="4" id="KW-1185">Reference proteome</keyword>
<dbReference type="Pfam" id="PF13087">
    <property type="entry name" value="AAA_12"/>
    <property type="match status" value="1"/>
</dbReference>
<reference evidence="3 4" key="1">
    <citation type="submission" date="2016-10" db="EMBL/GenBank/DDBJ databases">
        <authorList>
            <person name="de Groot N.N."/>
        </authorList>
    </citation>
    <scope>NUCLEOTIDE SEQUENCE [LARGE SCALE GENOMIC DNA]</scope>
    <source>
        <strain evidence="3 4">CGMCC 1.7005</strain>
    </source>
</reference>
<proteinExistence type="predicted"/>
<evidence type="ECO:0000313" key="4">
    <source>
        <dbReference type="Proteomes" id="UP000236454"/>
    </source>
</evidence>
<gene>
    <name evidence="3" type="ORF">SAMN05216474_0726</name>
</gene>
<organism evidence="3 4">
    <name type="scientific">Lishizhenia tianjinensis</name>
    <dbReference type="NCBI Taxonomy" id="477690"/>
    <lineage>
        <taxon>Bacteria</taxon>
        <taxon>Pseudomonadati</taxon>
        <taxon>Bacteroidota</taxon>
        <taxon>Flavobacteriia</taxon>
        <taxon>Flavobacteriales</taxon>
        <taxon>Crocinitomicaceae</taxon>
        <taxon>Lishizhenia</taxon>
    </lineage>
</organism>
<dbReference type="InterPro" id="IPR027417">
    <property type="entry name" value="P-loop_NTPase"/>
</dbReference>
<dbReference type="PANTHER" id="PTHR10887:SF495">
    <property type="entry name" value="HELICASE SENATAXIN ISOFORM X1-RELATED"/>
    <property type="match status" value="1"/>
</dbReference>
<dbReference type="SUPFAM" id="SSF52540">
    <property type="entry name" value="P-loop containing nucleoside triphosphate hydrolases"/>
    <property type="match status" value="1"/>
</dbReference>
<dbReference type="EMBL" id="FPAS01000001">
    <property type="protein sequence ID" value="SFT46830.1"/>
    <property type="molecule type" value="Genomic_DNA"/>
</dbReference>
<dbReference type="InterPro" id="IPR041677">
    <property type="entry name" value="DNA2/NAM7_AAA_11"/>
</dbReference>
<feature type="domain" description="DNA2/NAM7 helicase helicase" evidence="1">
    <location>
        <begin position="267"/>
        <end position="557"/>
    </location>
</feature>
<sequence length="905" mass="104920">MQVSIMFKPKDFYAYLKDCYQLDNQILQVDNVLSTKYKFKWFETREEALIHEVLPLIPYHQPKIEELKKELSFNALETQLFYGFIYLLGYQENEWLKDKRLVAPLLLFPAEIIDKEDLSYLQISRENCVINPAVLSKLTEKYAGAKHDFEKSLFLKLNSNDILSDQWFALLDRYFTGCEMEELLFMPKVWSRQKISRSFSEGKIEGLKFVPGACTVVANKSLNSLKVSHDLESMQNLNTWSSCLEDILNGEDKALVALDNNYASTRLNDEQNKAVLNASTFTNSVIIGPPGTGKSYTISNLVVDILLNDKSVLLVSKSKQAVDVLREMLTREFQLEDYMVNTSSPRYRRSLMFRLKRYLNGVYRKHEGNSSDYNLKGLYRNKETLEKSFKTEVERELELCKINLEGLGGWKSKWRKLYLESPFLSGAKIQRLQEKIEQVNLRINSNLKEFTRLKLAELKSENISKHRKVLSNFYNALDQSNFTQLKSAMEQLDSEKLLKVFPLWLVNLGELNSVLPLQKNAFDFVIIDEATQCDIATALPALYRAKRAVVVGDPNQLKHYSFVSKNAQENLRRVYELTESKILDYRGRSVLDLFVHQLHSQNQLSFLQEHFRSTPSIISFSNDHFYEGLLKVIKSTPSYIREQNIQLIDLKGVRNKEGVNEQEVERVRSLLKEITLRYKGLQAPPSIGVISPFSVQVKAIQRVLKDEFSIEEMKQFKLFCGTPYQFQGSERDIVIMSVVVDDTSHSSAFLHLNKAEVFNVAITRAKSFQYVIHSLQEHVFKKDDYIAKYIRHLKEQHIQSTRDDMKDEFQREVQSFIESRKLGQVYTSFPVAGSLLDVLVVKDARSYFIDLIGYPGKFKGAFSLERYQTLKRSGIETFPLRYSYWKQNQKEAKESILTFVEGSTK</sequence>
<dbReference type="InterPro" id="IPR047187">
    <property type="entry name" value="SF1_C_Upf1"/>
</dbReference>